<accession>A0A8S5VGY5</accession>
<organism evidence="2">
    <name type="scientific">Myoviridae sp. ctkfK18</name>
    <dbReference type="NCBI Taxonomy" id="2825165"/>
    <lineage>
        <taxon>Viruses</taxon>
        <taxon>Duplodnaviria</taxon>
        <taxon>Heunggongvirae</taxon>
        <taxon>Uroviricota</taxon>
        <taxon>Caudoviricetes</taxon>
    </lineage>
</organism>
<proteinExistence type="predicted"/>
<keyword evidence="1" id="KW-1133">Transmembrane helix</keyword>
<dbReference type="EMBL" id="BK016265">
    <property type="protein sequence ID" value="DAG05936.1"/>
    <property type="molecule type" value="Genomic_DNA"/>
</dbReference>
<reference evidence="2" key="1">
    <citation type="journal article" date="2021" name="Proc. Natl. Acad. Sci. U.S.A.">
        <title>A Catalog of Tens of Thousands of Viruses from Human Metagenomes Reveals Hidden Associations with Chronic Diseases.</title>
        <authorList>
            <person name="Tisza M.J."/>
            <person name="Buck C.B."/>
        </authorList>
    </citation>
    <scope>NUCLEOTIDE SEQUENCE</scope>
    <source>
        <strain evidence="2">CtkfK18</strain>
    </source>
</reference>
<protein>
    <submittedName>
        <fullName evidence="2">Uncharacterized protein</fullName>
    </submittedName>
</protein>
<keyword evidence="1" id="KW-0812">Transmembrane</keyword>
<name>A0A8S5VGY5_9CAUD</name>
<feature type="transmembrane region" description="Helical" evidence="1">
    <location>
        <begin position="53"/>
        <end position="73"/>
    </location>
</feature>
<sequence>MLLKHLEPYRDDMLKEVDKMEIPPEVNKEDLRNSINYHIDNMKKSYLNNMRSYVKYAILCFILILLNGFIAIFNIINFKILEKLAILTVKFLLYFIN</sequence>
<evidence type="ECO:0000313" key="2">
    <source>
        <dbReference type="EMBL" id="DAG05936.1"/>
    </source>
</evidence>
<keyword evidence="1" id="KW-0472">Membrane</keyword>
<evidence type="ECO:0000256" key="1">
    <source>
        <dbReference type="SAM" id="Phobius"/>
    </source>
</evidence>